<evidence type="ECO:0000313" key="11">
    <source>
        <dbReference type="EMBL" id="KAH0557936.1"/>
    </source>
</evidence>
<keyword evidence="3" id="KW-0716">Sensory transduction</keyword>
<evidence type="ECO:0000256" key="7">
    <source>
        <dbReference type="ARBA" id="ARBA00023136"/>
    </source>
</evidence>
<dbReference type="PANTHER" id="PTHR21137">
    <property type="entry name" value="ODORANT RECEPTOR"/>
    <property type="match status" value="1"/>
</dbReference>
<dbReference type="GO" id="GO:0005549">
    <property type="term" value="F:odorant binding"/>
    <property type="evidence" value="ECO:0007669"/>
    <property type="project" value="InterPro"/>
</dbReference>
<keyword evidence="12" id="KW-1185">Reference proteome</keyword>
<keyword evidence="8" id="KW-0675">Receptor</keyword>
<name>A0AAV7IRJ7_COTGL</name>
<evidence type="ECO:0000256" key="1">
    <source>
        <dbReference type="ARBA" id="ARBA00004651"/>
    </source>
</evidence>
<dbReference type="Pfam" id="PF02949">
    <property type="entry name" value="7tm_6"/>
    <property type="match status" value="1"/>
</dbReference>
<evidence type="ECO:0000256" key="3">
    <source>
        <dbReference type="ARBA" id="ARBA00022606"/>
    </source>
</evidence>
<dbReference type="GO" id="GO:0004984">
    <property type="term" value="F:olfactory receptor activity"/>
    <property type="evidence" value="ECO:0007669"/>
    <property type="project" value="InterPro"/>
</dbReference>
<dbReference type="Proteomes" id="UP000826195">
    <property type="component" value="Unassembled WGS sequence"/>
</dbReference>
<feature type="transmembrane region" description="Helical" evidence="10">
    <location>
        <begin position="167"/>
        <end position="188"/>
    </location>
</feature>
<proteinExistence type="predicted"/>
<comment type="subcellular location">
    <subcellularLocation>
        <location evidence="1">Cell membrane</location>
        <topology evidence="1">Multi-pass membrane protein</topology>
    </subcellularLocation>
</comment>
<feature type="transmembrane region" description="Helical" evidence="10">
    <location>
        <begin position="242"/>
        <end position="263"/>
    </location>
</feature>
<evidence type="ECO:0000256" key="10">
    <source>
        <dbReference type="SAM" id="Phobius"/>
    </source>
</evidence>
<evidence type="ECO:0000256" key="2">
    <source>
        <dbReference type="ARBA" id="ARBA00022475"/>
    </source>
</evidence>
<dbReference type="InterPro" id="IPR004117">
    <property type="entry name" value="7tm6_olfct_rcpt"/>
</dbReference>
<keyword evidence="9" id="KW-0807">Transducer</keyword>
<keyword evidence="2" id="KW-1003">Cell membrane</keyword>
<accession>A0AAV7IRJ7</accession>
<feature type="transmembrane region" description="Helical" evidence="10">
    <location>
        <begin position="136"/>
        <end position="160"/>
    </location>
</feature>
<evidence type="ECO:0000256" key="5">
    <source>
        <dbReference type="ARBA" id="ARBA00022725"/>
    </source>
</evidence>
<dbReference type="EMBL" id="JAHXZJ010000747">
    <property type="protein sequence ID" value="KAH0557936.1"/>
    <property type="molecule type" value="Genomic_DNA"/>
</dbReference>
<organism evidence="11 12">
    <name type="scientific">Cotesia glomerata</name>
    <name type="common">Lepidopteran parasitic wasp</name>
    <name type="synonym">Apanteles glomeratus</name>
    <dbReference type="NCBI Taxonomy" id="32391"/>
    <lineage>
        <taxon>Eukaryota</taxon>
        <taxon>Metazoa</taxon>
        <taxon>Ecdysozoa</taxon>
        <taxon>Arthropoda</taxon>
        <taxon>Hexapoda</taxon>
        <taxon>Insecta</taxon>
        <taxon>Pterygota</taxon>
        <taxon>Neoptera</taxon>
        <taxon>Endopterygota</taxon>
        <taxon>Hymenoptera</taxon>
        <taxon>Apocrita</taxon>
        <taxon>Ichneumonoidea</taxon>
        <taxon>Braconidae</taxon>
        <taxon>Microgastrinae</taxon>
        <taxon>Cotesia</taxon>
    </lineage>
</organism>
<dbReference type="AlphaFoldDB" id="A0AAV7IRJ7"/>
<comment type="caution">
    <text evidence="11">The sequence shown here is derived from an EMBL/GenBank/DDBJ whole genome shotgun (WGS) entry which is preliminary data.</text>
</comment>
<feature type="transmembrane region" description="Helical" evidence="10">
    <location>
        <begin position="55"/>
        <end position="74"/>
    </location>
</feature>
<gene>
    <name evidence="11" type="ORF">KQX54_013078</name>
</gene>
<keyword evidence="6 10" id="KW-1133">Transmembrane helix</keyword>
<evidence type="ECO:0000256" key="6">
    <source>
        <dbReference type="ARBA" id="ARBA00022989"/>
    </source>
</evidence>
<evidence type="ECO:0000313" key="12">
    <source>
        <dbReference type="Proteomes" id="UP000826195"/>
    </source>
</evidence>
<keyword evidence="4 10" id="KW-0812">Transmembrane</keyword>
<evidence type="ECO:0000256" key="4">
    <source>
        <dbReference type="ARBA" id="ARBA00022692"/>
    </source>
</evidence>
<protein>
    <recommendedName>
        <fullName evidence="13">Odorant receptor</fullName>
    </recommendedName>
</protein>
<evidence type="ECO:0000256" key="9">
    <source>
        <dbReference type="ARBA" id="ARBA00023224"/>
    </source>
</evidence>
<keyword evidence="5" id="KW-0552">Olfaction</keyword>
<sequence>MIGSNSLIIGLILDNPPTTYKFSSDQISDNATVLRNIPIGANCWVSTNISMSIYFAYYGLIAVHLFLLSIINAGNDSCMCGIALHVCGQLNLLYNDMDNLDGKKKFFSLRKQINQLSRRHIYLIKLANAFQSTFSLIILLQVATNMFVISISGILLLLGLKTGNNEMIIGALMRILLLFSVLFVYSLIGESLSTEFRSLKLAIYNCSWYEMSPLLAKDLLFIMMKANYAFHLTAGKICYMNLSGFAGFVKTTFSYFSFLRLMFKE</sequence>
<dbReference type="GO" id="GO:0007165">
    <property type="term" value="P:signal transduction"/>
    <property type="evidence" value="ECO:0007669"/>
    <property type="project" value="UniProtKB-KW"/>
</dbReference>
<reference evidence="11 12" key="1">
    <citation type="journal article" date="2021" name="J. Hered.">
        <title>A chromosome-level genome assembly of the parasitoid wasp, Cotesia glomerata (Hymenoptera: Braconidae).</title>
        <authorList>
            <person name="Pinto B.J."/>
            <person name="Weis J.J."/>
            <person name="Gamble T."/>
            <person name="Ode P.J."/>
            <person name="Paul R."/>
            <person name="Zaspel J.M."/>
        </authorList>
    </citation>
    <scope>NUCLEOTIDE SEQUENCE [LARGE SCALE GENOMIC DNA]</scope>
    <source>
        <strain evidence="11">CgM1</strain>
    </source>
</reference>
<dbReference type="GO" id="GO:0005886">
    <property type="term" value="C:plasma membrane"/>
    <property type="evidence" value="ECO:0007669"/>
    <property type="project" value="UniProtKB-SubCell"/>
</dbReference>
<keyword evidence="7 10" id="KW-0472">Membrane</keyword>
<dbReference type="PANTHER" id="PTHR21137:SF35">
    <property type="entry name" value="ODORANT RECEPTOR 19A-RELATED"/>
    <property type="match status" value="1"/>
</dbReference>
<evidence type="ECO:0000256" key="8">
    <source>
        <dbReference type="ARBA" id="ARBA00023170"/>
    </source>
</evidence>
<evidence type="ECO:0008006" key="13">
    <source>
        <dbReference type="Google" id="ProtNLM"/>
    </source>
</evidence>